<gene>
    <name evidence="5" type="ORF">DFH07DRAFT_423864</name>
</gene>
<evidence type="ECO:0000259" key="4">
    <source>
        <dbReference type="SMART" id="SM00458"/>
    </source>
</evidence>
<feature type="domain" description="Ricin B lectin" evidence="4">
    <location>
        <begin position="33"/>
        <end position="159"/>
    </location>
</feature>
<dbReference type="Pfam" id="PF00652">
    <property type="entry name" value="Ricin_B_lectin"/>
    <property type="match status" value="2"/>
</dbReference>
<keyword evidence="6" id="KW-1185">Reference proteome</keyword>
<evidence type="ECO:0000256" key="3">
    <source>
        <dbReference type="SAM" id="SignalP"/>
    </source>
</evidence>
<dbReference type="InterPro" id="IPR035992">
    <property type="entry name" value="Ricin_B-like_lectins"/>
</dbReference>
<comment type="caution">
    <text evidence="5">The sequence shown here is derived from an EMBL/GenBank/DDBJ whole genome shotgun (WGS) entry which is preliminary data.</text>
</comment>
<dbReference type="PROSITE" id="PS50231">
    <property type="entry name" value="RICIN_B_LECTIN"/>
    <property type="match status" value="2"/>
</dbReference>
<name>A0AAD7JFI3_9AGAR</name>
<dbReference type="SUPFAM" id="SSF50370">
    <property type="entry name" value="Ricin B-like lectins"/>
    <property type="match status" value="3"/>
</dbReference>
<feature type="domain" description="Ricin B lectin" evidence="4">
    <location>
        <begin position="164"/>
        <end position="294"/>
    </location>
</feature>
<dbReference type="AlphaFoldDB" id="A0AAD7JFI3"/>
<feature type="signal peptide" evidence="3">
    <location>
        <begin position="1"/>
        <end position="18"/>
    </location>
</feature>
<evidence type="ECO:0000256" key="2">
    <source>
        <dbReference type="ARBA" id="ARBA00023157"/>
    </source>
</evidence>
<dbReference type="EMBL" id="JARJLG010000045">
    <property type="protein sequence ID" value="KAJ7761624.1"/>
    <property type="molecule type" value="Genomic_DNA"/>
</dbReference>
<evidence type="ECO:0000313" key="5">
    <source>
        <dbReference type="EMBL" id="KAJ7761624.1"/>
    </source>
</evidence>
<sequence>MLSIFVVSALWTASAVLGHPHPDLVQRQTTTLNQYIHPGLDSSKCLTAASATNGAAAEIEDCIPGGSESQEWAIGSNIWAFGGTFCLDVTNGNAVDGTPMQLWECTQGDTNQEWTVSGETIQWTDTSFCLDLTNGDTTNGNVVQIWGCTDGPNQQWTTTTGTTAPPNIAIRPGASATTCLTAPKNVDGGEVVVQPCDASPGQIWQTDGQTFSVWGDYCLDVTNGNTANGVPLQIWSCTPGQGDANQHFTISGTAIQWANTDRCLDLTNGNLTSGNPVQTWECIGDNTNQVWHFAAAVESG</sequence>
<protein>
    <submittedName>
        <fullName evidence="5">Ricin B lectin domain-containing protein</fullName>
    </submittedName>
</protein>
<dbReference type="GO" id="GO:0030246">
    <property type="term" value="F:carbohydrate binding"/>
    <property type="evidence" value="ECO:0007669"/>
    <property type="project" value="UniProtKB-KW"/>
</dbReference>
<organism evidence="5 6">
    <name type="scientific">Mycena maculata</name>
    <dbReference type="NCBI Taxonomy" id="230809"/>
    <lineage>
        <taxon>Eukaryota</taxon>
        <taxon>Fungi</taxon>
        <taxon>Dikarya</taxon>
        <taxon>Basidiomycota</taxon>
        <taxon>Agaricomycotina</taxon>
        <taxon>Agaricomycetes</taxon>
        <taxon>Agaricomycetidae</taxon>
        <taxon>Agaricales</taxon>
        <taxon>Marasmiineae</taxon>
        <taxon>Mycenaceae</taxon>
        <taxon>Mycena</taxon>
    </lineage>
</organism>
<dbReference type="SMART" id="SM00458">
    <property type="entry name" value="RICIN"/>
    <property type="match status" value="2"/>
</dbReference>
<proteinExistence type="predicted"/>
<dbReference type="CDD" id="cd00161">
    <property type="entry name" value="beta-trefoil_Ricin-like"/>
    <property type="match status" value="2"/>
</dbReference>
<dbReference type="Proteomes" id="UP001215280">
    <property type="component" value="Unassembled WGS sequence"/>
</dbReference>
<feature type="chain" id="PRO_5042094844" evidence="3">
    <location>
        <begin position="19"/>
        <end position="300"/>
    </location>
</feature>
<dbReference type="GO" id="GO:0004653">
    <property type="term" value="F:polypeptide N-acetylgalactosaminyltransferase activity"/>
    <property type="evidence" value="ECO:0007669"/>
    <property type="project" value="TreeGrafter"/>
</dbReference>
<dbReference type="Gene3D" id="2.80.10.50">
    <property type="match status" value="3"/>
</dbReference>
<reference evidence="5" key="1">
    <citation type="submission" date="2023-03" db="EMBL/GenBank/DDBJ databases">
        <title>Massive genome expansion in bonnet fungi (Mycena s.s.) driven by repeated elements and novel gene families across ecological guilds.</title>
        <authorList>
            <consortium name="Lawrence Berkeley National Laboratory"/>
            <person name="Harder C.B."/>
            <person name="Miyauchi S."/>
            <person name="Viragh M."/>
            <person name="Kuo A."/>
            <person name="Thoen E."/>
            <person name="Andreopoulos B."/>
            <person name="Lu D."/>
            <person name="Skrede I."/>
            <person name="Drula E."/>
            <person name="Henrissat B."/>
            <person name="Morin E."/>
            <person name="Kohler A."/>
            <person name="Barry K."/>
            <person name="LaButti K."/>
            <person name="Morin E."/>
            <person name="Salamov A."/>
            <person name="Lipzen A."/>
            <person name="Mereny Z."/>
            <person name="Hegedus B."/>
            <person name="Baldrian P."/>
            <person name="Stursova M."/>
            <person name="Weitz H."/>
            <person name="Taylor A."/>
            <person name="Grigoriev I.V."/>
            <person name="Nagy L.G."/>
            <person name="Martin F."/>
            <person name="Kauserud H."/>
        </authorList>
    </citation>
    <scope>NUCLEOTIDE SEQUENCE</scope>
    <source>
        <strain evidence="5">CBHHK188m</strain>
    </source>
</reference>
<dbReference type="InterPro" id="IPR000772">
    <property type="entry name" value="Ricin_B_lectin"/>
</dbReference>
<keyword evidence="1" id="KW-0430">Lectin</keyword>
<accession>A0AAD7JFI3</accession>
<keyword evidence="2" id="KW-1015">Disulfide bond</keyword>
<dbReference type="PANTHER" id="PTHR11675">
    <property type="entry name" value="N-ACETYLGALACTOSAMINYLTRANSFERASE"/>
    <property type="match status" value="1"/>
</dbReference>
<dbReference type="GO" id="GO:0006493">
    <property type="term" value="P:protein O-linked glycosylation"/>
    <property type="evidence" value="ECO:0007669"/>
    <property type="project" value="TreeGrafter"/>
</dbReference>
<evidence type="ECO:0000313" key="6">
    <source>
        <dbReference type="Proteomes" id="UP001215280"/>
    </source>
</evidence>
<keyword evidence="3" id="KW-0732">Signal</keyword>
<evidence type="ECO:0000256" key="1">
    <source>
        <dbReference type="ARBA" id="ARBA00022734"/>
    </source>
</evidence>
<dbReference type="PANTHER" id="PTHR11675:SF126">
    <property type="entry name" value="RICIN B LECTIN DOMAIN-CONTAINING PROTEIN"/>
    <property type="match status" value="1"/>
</dbReference>